<dbReference type="EMBL" id="VXRG01000041">
    <property type="protein sequence ID" value="MXY92763.1"/>
    <property type="molecule type" value="Genomic_DNA"/>
</dbReference>
<organism evidence="1">
    <name type="scientific">Caldilineaceae bacterium SB0664_bin_27</name>
    <dbReference type="NCBI Taxonomy" id="2605260"/>
    <lineage>
        <taxon>Bacteria</taxon>
        <taxon>Bacillati</taxon>
        <taxon>Chloroflexota</taxon>
        <taxon>Caldilineae</taxon>
        <taxon>Caldilineales</taxon>
        <taxon>Caldilineaceae</taxon>
    </lineage>
</organism>
<proteinExistence type="predicted"/>
<evidence type="ECO:0000313" key="1">
    <source>
        <dbReference type="EMBL" id="MXY92763.1"/>
    </source>
</evidence>
<dbReference type="SUPFAM" id="SSF75005">
    <property type="entry name" value="Arabinanase/levansucrase/invertase"/>
    <property type="match status" value="2"/>
</dbReference>
<dbReference type="InterPro" id="IPR023296">
    <property type="entry name" value="Glyco_hydro_beta-prop_sf"/>
</dbReference>
<comment type="caution">
    <text evidence="1">The sequence shown here is derived from an EMBL/GenBank/DDBJ whole genome shotgun (WGS) entry which is preliminary data.</text>
</comment>
<name>A0A6B0YPB6_9CHLR</name>
<dbReference type="AlphaFoldDB" id="A0A6B0YPB6"/>
<reference evidence="1" key="1">
    <citation type="submission" date="2019-09" db="EMBL/GenBank/DDBJ databases">
        <title>Characterisation of the sponge microbiome using genome-centric metagenomics.</title>
        <authorList>
            <person name="Engelberts J.P."/>
            <person name="Robbins S.J."/>
            <person name="De Goeij J.M."/>
            <person name="Aranda M."/>
            <person name="Bell S.C."/>
            <person name="Webster N.S."/>
        </authorList>
    </citation>
    <scope>NUCLEOTIDE SEQUENCE</scope>
    <source>
        <strain evidence="1">SB0664_bin_27</strain>
    </source>
</reference>
<gene>
    <name evidence="1" type="ORF">F4Y42_04850</name>
</gene>
<dbReference type="Gene3D" id="2.115.10.20">
    <property type="entry name" value="Glycosyl hydrolase domain, family 43"/>
    <property type="match status" value="2"/>
</dbReference>
<protein>
    <submittedName>
        <fullName evidence="1">Uncharacterized protein</fullName>
    </submittedName>
</protein>
<sequence>MESSPGKQLFIDDYFIESLTGARRVLNRPRKLTPDAPLSIPFDQPWDANSAQPGRVIYDQSTGRFRMYYRAWTGGQTFFCALDSEDGLNWERPVLELVEFDGSTRNNITTGSADHLITILDPREADETRRWKQIDNKPSGMSESGEPRWLARYSADGYDWHLYPEGPHSDQKMRFNFGSPHETFGGVINPDAPYVYYSQRGSNRRTRVLGRRDSQDFLNWSGLRTVIEQDLQDPPGTEFYSAGFDPVACTNGGLHIITLQAFQTDLTEPYEIEDAASYWGDEKGGNALAARVDGFVESQLAVSRDTVAWTRWREPLIARGEPGAWDYGMVYADGPILHDNQLWFYYMAGNLTHNGYSAQPWQGPYSTPNRRGKGVAVLRPDGYVSVEAESYAPGILTTHRFRQEQGGQIRVNVDAGAGELRYELLEDTGHPIPGYTDADCDPIREDTLDSALSWNGKPGWPGVGDDRIARLPQLNHSEFYVKLRFYVSPGTKLYSLTIDPPEVTEWLVRLRTRID</sequence>
<accession>A0A6B0YPB6</accession>